<evidence type="ECO:0000313" key="18">
    <source>
        <dbReference type="Proteomes" id="UP000005010"/>
    </source>
</evidence>
<dbReference type="PROSITE" id="PS51352">
    <property type="entry name" value="THIOREDOXIN_2"/>
    <property type="match status" value="1"/>
</dbReference>
<protein>
    <recommendedName>
        <fullName evidence="13">Putative peroxiredoxin bcp</fullName>
        <ecNumber evidence="3">1.11.1.24</ecNumber>
    </recommendedName>
    <alternativeName>
        <fullName evidence="14">Bacterioferritin comigratory protein homolog</fullName>
    </alternativeName>
    <alternativeName>
        <fullName evidence="9">Thioredoxin peroxidase</fullName>
    </alternativeName>
    <alternativeName>
        <fullName evidence="11">Thioredoxin-dependent peroxiredoxin Bcp</fullName>
    </alternativeName>
</protein>
<accession>I0EPZ5</accession>
<dbReference type="CDD" id="cd03017">
    <property type="entry name" value="PRX_BCP"/>
    <property type="match status" value="1"/>
</dbReference>
<dbReference type="FunFam" id="3.40.30.10:FF:000007">
    <property type="entry name" value="Thioredoxin-dependent thiol peroxidase"/>
    <property type="match status" value="1"/>
</dbReference>
<sequence length="152" mass="17187">MQKLEVGQVAPNFRLKNSDGIEISLKDLLHKKVVLYFYPKDNTPGCTLEAQDFSALFSEFEKKNAIVVGVSPDSAKSHQDFISQCSLNVILLCDENKEVANLYKAYGKRMLYGKEHLGIIRSTFIINQEGVLEKCFYNVKAKNHAQKVLESL</sequence>
<feature type="domain" description="Thioredoxin" evidence="16">
    <location>
        <begin position="4"/>
        <end position="152"/>
    </location>
</feature>
<evidence type="ECO:0000313" key="17">
    <source>
        <dbReference type="EMBL" id="AFI05014.1"/>
    </source>
</evidence>
<dbReference type="eggNOG" id="COG1225">
    <property type="taxonomic scope" value="Bacteria"/>
</dbReference>
<dbReference type="GO" id="GO:0005737">
    <property type="term" value="C:cytoplasm"/>
    <property type="evidence" value="ECO:0007669"/>
    <property type="project" value="TreeGrafter"/>
</dbReference>
<dbReference type="KEGG" id="hce:HCW_08805"/>
<dbReference type="GO" id="GO:0008379">
    <property type="term" value="F:thioredoxin peroxidase activity"/>
    <property type="evidence" value="ECO:0007669"/>
    <property type="project" value="TreeGrafter"/>
</dbReference>
<evidence type="ECO:0000256" key="13">
    <source>
        <dbReference type="ARBA" id="ARBA00072587"/>
    </source>
</evidence>
<dbReference type="Proteomes" id="UP000005010">
    <property type="component" value="Chromosome"/>
</dbReference>
<keyword evidence="4" id="KW-0575">Peroxidase</keyword>
<dbReference type="AlphaFoldDB" id="I0EPZ5"/>
<evidence type="ECO:0000256" key="14">
    <source>
        <dbReference type="ARBA" id="ARBA00078138"/>
    </source>
</evidence>
<reference evidence="18" key="1">
    <citation type="submission" date="2012-04" db="EMBL/GenBank/DDBJ databases">
        <title>Complete genome sequence of Helicobacter cetorum strain MIT 00-7128.</title>
        <authorList>
            <person name="Kersulyte D."/>
            <person name="Berg D.E."/>
        </authorList>
    </citation>
    <scope>NUCLEOTIDE SEQUENCE [LARGE SCALE GENOMIC DNA]</scope>
    <source>
        <strain evidence="18">MIT 00-7128</strain>
    </source>
</reference>
<evidence type="ECO:0000256" key="3">
    <source>
        <dbReference type="ARBA" id="ARBA00013017"/>
    </source>
</evidence>
<keyword evidence="8" id="KW-0676">Redox-active center</keyword>
<dbReference type="PANTHER" id="PTHR42801">
    <property type="entry name" value="THIOREDOXIN-DEPENDENT PEROXIDE REDUCTASE"/>
    <property type="match status" value="1"/>
</dbReference>
<evidence type="ECO:0000256" key="2">
    <source>
        <dbReference type="ARBA" id="ARBA00011245"/>
    </source>
</evidence>
<evidence type="ECO:0000256" key="11">
    <source>
        <dbReference type="ARBA" id="ARBA00042639"/>
    </source>
</evidence>
<dbReference type="EMBL" id="CP003479">
    <property type="protein sequence ID" value="AFI05014.1"/>
    <property type="molecule type" value="Genomic_DNA"/>
</dbReference>
<feature type="active site" description="Cysteine sulfenic acid (-SOH) intermediate; for peroxidase activity" evidence="15">
    <location>
        <position position="46"/>
    </location>
</feature>
<dbReference type="InterPro" id="IPR036249">
    <property type="entry name" value="Thioredoxin-like_sf"/>
</dbReference>
<evidence type="ECO:0000256" key="1">
    <source>
        <dbReference type="ARBA" id="ARBA00003330"/>
    </source>
</evidence>
<dbReference type="Pfam" id="PF00578">
    <property type="entry name" value="AhpC-TSA"/>
    <property type="match status" value="1"/>
</dbReference>
<dbReference type="InterPro" id="IPR050924">
    <property type="entry name" value="Peroxiredoxin_BCP/PrxQ"/>
</dbReference>
<dbReference type="InterPro" id="IPR024706">
    <property type="entry name" value="Peroxiredoxin_AhpC-typ"/>
</dbReference>
<dbReference type="RefSeq" id="WP_014661874.1">
    <property type="nucleotide sequence ID" value="NC_017737.1"/>
</dbReference>
<dbReference type="InterPro" id="IPR013766">
    <property type="entry name" value="Thioredoxin_domain"/>
</dbReference>
<gene>
    <name evidence="17" type="ordered locus">HCW_08805</name>
</gene>
<evidence type="ECO:0000256" key="4">
    <source>
        <dbReference type="ARBA" id="ARBA00022559"/>
    </source>
</evidence>
<evidence type="ECO:0000256" key="9">
    <source>
        <dbReference type="ARBA" id="ARBA00032824"/>
    </source>
</evidence>
<comment type="catalytic activity">
    <reaction evidence="12">
        <text>a hydroperoxide + [thioredoxin]-dithiol = an alcohol + [thioredoxin]-disulfide + H2O</text>
        <dbReference type="Rhea" id="RHEA:62620"/>
        <dbReference type="Rhea" id="RHEA-COMP:10698"/>
        <dbReference type="Rhea" id="RHEA-COMP:10700"/>
        <dbReference type="ChEBI" id="CHEBI:15377"/>
        <dbReference type="ChEBI" id="CHEBI:29950"/>
        <dbReference type="ChEBI" id="CHEBI:30879"/>
        <dbReference type="ChEBI" id="CHEBI:35924"/>
        <dbReference type="ChEBI" id="CHEBI:50058"/>
        <dbReference type="EC" id="1.11.1.24"/>
    </reaction>
</comment>
<dbReference type="EC" id="1.11.1.24" evidence="3"/>
<keyword evidence="5" id="KW-0049">Antioxidant</keyword>
<dbReference type="GO" id="GO:0034599">
    <property type="term" value="P:cellular response to oxidative stress"/>
    <property type="evidence" value="ECO:0007669"/>
    <property type="project" value="TreeGrafter"/>
</dbReference>
<evidence type="ECO:0000256" key="10">
    <source>
        <dbReference type="ARBA" id="ARBA00038489"/>
    </source>
</evidence>
<dbReference type="Gene3D" id="3.40.30.10">
    <property type="entry name" value="Glutaredoxin"/>
    <property type="match status" value="1"/>
</dbReference>
<evidence type="ECO:0000256" key="12">
    <source>
        <dbReference type="ARBA" id="ARBA00049091"/>
    </source>
</evidence>
<proteinExistence type="inferred from homology"/>
<comment type="subunit">
    <text evidence="2">Monomer.</text>
</comment>
<keyword evidence="18" id="KW-1185">Reference proteome</keyword>
<evidence type="ECO:0000256" key="15">
    <source>
        <dbReference type="PIRSR" id="PIRSR000239-1"/>
    </source>
</evidence>
<dbReference type="PIRSF" id="PIRSF000239">
    <property type="entry name" value="AHPC"/>
    <property type="match status" value="1"/>
</dbReference>
<name>I0EPZ5_HELC0</name>
<organism evidence="17 18">
    <name type="scientific">Helicobacter cetorum (strain ATCC BAA-429 / MIT 00-7128)</name>
    <dbReference type="NCBI Taxonomy" id="182217"/>
    <lineage>
        <taxon>Bacteria</taxon>
        <taxon>Pseudomonadati</taxon>
        <taxon>Campylobacterota</taxon>
        <taxon>Epsilonproteobacteria</taxon>
        <taxon>Campylobacterales</taxon>
        <taxon>Helicobacteraceae</taxon>
        <taxon>Helicobacter</taxon>
    </lineage>
</organism>
<comment type="similarity">
    <text evidence="10">Belongs to the peroxiredoxin family. BCP/PrxQ subfamily.</text>
</comment>
<evidence type="ECO:0000256" key="8">
    <source>
        <dbReference type="ARBA" id="ARBA00023284"/>
    </source>
</evidence>
<comment type="function">
    <text evidence="1">Thiol-specific peroxidase that catalyzes the reduction of hydrogen peroxide and organic hydroperoxides to water and alcohols, respectively. Plays a role in cell protection against oxidative stress by detoxifying peroxides and as sensor of hydrogen peroxide-mediated signaling events.</text>
</comment>
<dbReference type="SUPFAM" id="SSF52833">
    <property type="entry name" value="Thioredoxin-like"/>
    <property type="match status" value="1"/>
</dbReference>
<dbReference type="HOGENOM" id="CLU_042529_14_1_7"/>
<dbReference type="PATRIC" id="fig|182217.3.peg.1865"/>
<dbReference type="GO" id="GO:0045454">
    <property type="term" value="P:cell redox homeostasis"/>
    <property type="evidence" value="ECO:0007669"/>
    <property type="project" value="TreeGrafter"/>
</dbReference>
<dbReference type="STRING" id="182217.HCW_08805"/>
<evidence type="ECO:0000256" key="6">
    <source>
        <dbReference type="ARBA" id="ARBA00023002"/>
    </source>
</evidence>
<dbReference type="PANTHER" id="PTHR42801:SF4">
    <property type="entry name" value="AHPC_TSA FAMILY PROTEIN"/>
    <property type="match status" value="1"/>
</dbReference>
<keyword evidence="6" id="KW-0560">Oxidoreductase</keyword>
<evidence type="ECO:0000256" key="5">
    <source>
        <dbReference type="ARBA" id="ARBA00022862"/>
    </source>
</evidence>
<dbReference type="InterPro" id="IPR000866">
    <property type="entry name" value="AhpC/TSA"/>
</dbReference>
<evidence type="ECO:0000259" key="16">
    <source>
        <dbReference type="PROSITE" id="PS51352"/>
    </source>
</evidence>
<evidence type="ECO:0000256" key="7">
    <source>
        <dbReference type="ARBA" id="ARBA00023157"/>
    </source>
</evidence>
<keyword evidence="7" id="KW-1015">Disulfide bond</keyword>